<protein>
    <recommendedName>
        <fullName evidence="4">Tetratricopeptide repeat protein</fullName>
    </recommendedName>
</protein>
<evidence type="ECO:0000313" key="3">
    <source>
        <dbReference type="Proteomes" id="UP001525021"/>
    </source>
</evidence>
<feature type="repeat" description="TPR" evidence="1">
    <location>
        <begin position="65"/>
        <end position="98"/>
    </location>
</feature>
<keyword evidence="1" id="KW-0802">TPR repeat</keyword>
<dbReference type="RefSeq" id="WP_012292822.1">
    <property type="nucleotide sequence ID" value="NZ_JANTOO010000013.1"/>
</dbReference>
<name>A0ABT2DPX5_9BACI</name>
<dbReference type="EMBL" id="JANTOO010000013">
    <property type="protein sequence ID" value="MCS1396968.1"/>
    <property type="molecule type" value="Genomic_DNA"/>
</dbReference>
<gene>
    <name evidence="2" type="ORF">NXZ79_13110</name>
</gene>
<accession>A0ABT2DPX5</accession>
<dbReference type="InterPro" id="IPR011990">
    <property type="entry name" value="TPR-like_helical_dom_sf"/>
</dbReference>
<dbReference type="InterPro" id="IPR019734">
    <property type="entry name" value="TPR_rpt"/>
</dbReference>
<evidence type="ECO:0000313" key="2">
    <source>
        <dbReference type="EMBL" id="MCS1396968.1"/>
    </source>
</evidence>
<dbReference type="Gene3D" id="1.25.40.10">
    <property type="entry name" value="Tetratricopeptide repeat domain"/>
    <property type="match status" value="1"/>
</dbReference>
<dbReference type="PROSITE" id="PS50005">
    <property type="entry name" value="TPR"/>
    <property type="match status" value="1"/>
</dbReference>
<organism evidence="2 3">
    <name type="scientific">Lysinibacillus pinottii</name>
    <dbReference type="NCBI Taxonomy" id="2973932"/>
    <lineage>
        <taxon>Bacteria</taxon>
        <taxon>Bacillati</taxon>
        <taxon>Bacillota</taxon>
        <taxon>Bacilli</taxon>
        <taxon>Bacillales</taxon>
        <taxon>Bacillaceae</taxon>
        <taxon>Lysinibacillus</taxon>
    </lineage>
</organism>
<dbReference type="Proteomes" id="UP001525021">
    <property type="component" value="Unassembled WGS sequence"/>
</dbReference>
<proteinExistence type="predicted"/>
<dbReference type="SUPFAM" id="SSF48452">
    <property type="entry name" value="TPR-like"/>
    <property type="match status" value="1"/>
</dbReference>
<sequence length="153" mass="18098">MNNIYKEKLNKLEVVRISISQNKSSKIYNSIVKRANLFDIFFMKNKAIDTMISGLKESLTDLEKSSAFIYIGLLYVDLKEYNKASEYLHKGLKIVEHQEFYFSPNFSKIIKIFIKNEELEKATYWLENFNRRIPFDKKFSKLGNINTYIKVGK</sequence>
<comment type="caution">
    <text evidence="2">The sequence shown here is derived from an EMBL/GenBank/DDBJ whole genome shotgun (WGS) entry which is preliminary data.</text>
</comment>
<evidence type="ECO:0008006" key="4">
    <source>
        <dbReference type="Google" id="ProtNLM"/>
    </source>
</evidence>
<evidence type="ECO:0000256" key="1">
    <source>
        <dbReference type="PROSITE-ProRule" id="PRU00339"/>
    </source>
</evidence>
<keyword evidence="3" id="KW-1185">Reference proteome</keyword>
<reference evidence="2 3" key="1">
    <citation type="submission" date="2022-08" db="EMBL/GenBank/DDBJ databases">
        <title>Lysinibacillus sequencing.</title>
        <authorList>
            <person name="Dunlap C."/>
        </authorList>
    </citation>
    <scope>NUCLEOTIDE SEQUENCE [LARGE SCALE GENOMIC DNA]</scope>
    <source>
        <strain evidence="2 3">PB211</strain>
    </source>
</reference>